<dbReference type="SUPFAM" id="SSF48239">
    <property type="entry name" value="Terpenoid cyclases/Protein prenyltransferases"/>
    <property type="match status" value="1"/>
</dbReference>
<dbReference type="SMART" id="SM01359">
    <property type="entry name" value="A2M_N_2"/>
    <property type="match status" value="1"/>
</dbReference>
<feature type="region of interest" description="Disordered" evidence="1">
    <location>
        <begin position="731"/>
        <end position="768"/>
    </location>
</feature>
<dbReference type="Proteomes" id="UP000309061">
    <property type="component" value="Chromosome"/>
</dbReference>
<evidence type="ECO:0000259" key="4">
    <source>
        <dbReference type="SMART" id="SM01360"/>
    </source>
</evidence>
<protein>
    <submittedName>
        <fullName evidence="5">Alpha-2-macroglobulin</fullName>
    </submittedName>
</protein>
<dbReference type="Pfam" id="PF00207">
    <property type="entry name" value="A2M"/>
    <property type="match status" value="1"/>
</dbReference>
<gene>
    <name evidence="5" type="ORF">H2LOC_014290</name>
</gene>
<dbReference type="GO" id="GO:0004866">
    <property type="term" value="F:endopeptidase inhibitor activity"/>
    <property type="evidence" value="ECO:0007669"/>
    <property type="project" value="InterPro"/>
</dbReference>
<dbReference type="InterPro" id="IPR041246">
    <property type="entry name" value="Bact_MG10"/>
</dbReference>
<dbReference type="InterPro" id="IPR011625">
    <property type="entry name" value="A2M_N_BRD"/>
</dbReference>
<dbReference type="Pfam" id="PF07703">
    <property type="entry name" value="A2M_BRD"/>
    <property type="match status" value="1"/>
</dbReference>
<dbReference type="RefSeq" id="WP_136497657.1">
    <property type="nucleotide sequence ID" value="NZ_CP046052.1"/>
</dbReference>
<sequence>MTQKPTGSAMRKILLLAFCAALGFAQPLRAETPPVFDRVQRSDGARLAPDRFLRGYDPLTIFFSSDAGPKAGGPEDAPDKFATITPPPPGEWRWLGPRALQFRPAEPWTPLARYSVKSGGAETRLVALLPTPVSTQPTADADPPAELTQIALVFAQPVDAASLARLLTIELRPSPGVSPQGGQLLSPSAYDIRPLERAERDKQQSYVLRFHEPVADGRVAVLRLKLSDEPGLDDETYELRLRTAPPFAVTEATCGRGWSDDKNPDVLRCAANAPEPVSRGEDEDSAVKAPDYAPAARRRITLSFSAPPEELDIQRARNALRFTPPVDDLAVEADRAHLKISGRFLSDKVYELALAPGALHDERGRALGPAFVQRFAFTRDVPAIQWDAGYGVVERFGPQLLPLRGRGYDHADIRIHAIDPLARDFWPFPAQGVETQDDQAPPLPGAEPKRWSESGNIEAEAIKERIKTLGSPAVSRLADLPIRRNGGDAKFGLDLREDFARIAGRDQPGAYLVGLRAVDKDVRRWIRVQVTDLTLSAVEEPTRVRFAVTSLSAAQPVGGAQIRIEGVKDDKFVSLASGITDDSGFFSWSPGARGAGELRRVVVSKGLDVLVIDPDSAPSEYAKENWSRPESPWLSWTGEADAPRAEKPRTLCHLFSERPIYRPEEAAHIKGFVRIYRGGSLSLPKKGGTLVVSGPSNQEWRIPVKLDSSGGFYHKFDAQTPATGDYAVRFEPDAPKAKPKAKDAKTEESEKPSDDEETADAGPDQDISCGRFSFKKEAYRLPTFEVVLNAPQTAALDGTFDVDLLARYFAGGLAADRPVKWRAAQFPHIFTPPNREGFLFSTDARFSGEGKFKSSAVLERDQRTDAGGAARMTFDATIEPTAQPRRYSIEATVTGDDGIEVRNVQNVIALPPFVLGVKTPRYVERPGVVTPELIAVNGKGEAVEGLEMTLRFMRRNWISTLQASDFALGAAKYVTQAQDDIIFERKIASAKEAQKIELQAKEAGVYIVQLEAYDRLKRRQQVSVDFFVGGDTPVTFSRPPAASATVTSDKDRYAPGEVATLIVQSPFQTARALAIIEQPNGLYDYSFVDIANGFGRLAVPLKKEQTPKLAVHFLIMRGRLKDSPPQPAANFDQGKPVTIAATKWIEVTPVKNIVNVKLEHPSQARPGDEVEVTLRLSDDAGKPLAGEATFWMVDQAVLSLAKERPLDPLPDFIVARETKMAARDTRNMAFGVIPLEEIAGGDGDLQEWGAENNISVRKNFTPVPIYLPSVKVGADGAAKIKVRLPDTLTVFKLRAKAVSGPDRFGAAGGEMFIRQALVAQPALPRFARAGDSFDVGLVARIVEGPGGSGKAAIAANGLKLQGEASRKIEWAQNKPVRVDLRAEVPQDAQQEAKLRFRIERDADHAKDAVEVDLAVKPDREPTRRYEIVEIAPGETKTVAALGEAARPGTLSRTAVVAADPALVKLIAGLNALVAYPYGCTEQRLSLARAGLALKSFAPILAAAGLEDRLSANVKSTAQQIDQAVDHDGLVAFWPRARGNVSLTAWSYAFLTEADRAGEPVDKTLMDRLANILKLSLRSDYPRLLDGQEMRERAEALAALAEGGRLDDSYVAEFVRRADFLPNASVAQLAAAAASLPKVDPRVVSSLAETMWGRVKFAMRNGAQVYVGQAADSGAPIILPSETRSLAEILRAAALAAPSDPRAAVLREALLRLGEGDGWGETRADSAAITALAQYWRRPANPIKVTFASGEASKEAIIEANQPVARHVDASAAPLAIANSSNAPLIALIETSYVPQQPGALAEPVSEGFAITRGSWRIKSGAAPEKLEAQNAAIRASVGDVIEEIAEVVNPQDRTHVAISLPLAAGYEPLNPNIATAPAEAQPSSAPTLAPTWVSFGDDRVFYAYDFLPKGTYRFAFRLKAQTAGVYTEPPALVETMYRKGVRGSSAGARIEISK</sequence>
<dbReference type="PANTHER" id="PTHR40094">
    <property type="entry name" value="ALPHA-2-MACROGLOBULIN HOMOLOG"/>
    <property type="match status" value="1"/>
</dbReference>
<evidence type="ECO:0000259" key="3">
    <source>
        <dbReference type="SMART" id="SM01359"/>
    </source>
</evidence>
<evidence type="ECO:0000313" key="5">
    <source>
        <dbReference type="EMBL" id="QGM46768.1"/>
    </source>
</evidence>
<evidence type="ECO:0000256" key="2">
    <source>
        <dbReference type="SAM" id="SignalP"/>
    </source>
</evidence>
<dbReference type="Gene3D" id="1.50.10.20">
    <property type="match status" value="1"/>
</dbReference>
<dbReference type="InterPro" id="IPR051802">
    <property type="entry name" value="YfhM-like"/>
</dbReference>
<organism evidence="5 6">
    <name type="scientific">Methylocystis heyeri</name>
    <dbReference type="NCBI Taxonomy" id="391905"/>
    <lineage>
        <taxon>Bacteria</taxon>
        <taxon>Pseudomonadati</taxon>
        <taxon>Pseudomonadota</taxon>
        <taxon>Alphaproteobacteria</taxon>
        <taxon>Hyphomicrobiales</taxon>
        <taxon>Methylocystaceae</taxon>
        <taxon>Methylocystis</taxon>
    </lineage>
</organism>
<dbReference type="PANTHER" id="PTHR40094:SF1">
    <property type="entry name" value="UBIQUITIN DOMAIN-CONTAINING PROTEIN"/>
    <property type="match status" value="1"/>
</dbReference>
<dbReference type="InterPro" id="IPR001599">
    <property type="entry name" value="Macroglobln_a2"/>
</dbReference>
<feature type="domain" description="Alpha-2-macroglobulin" evidence="4">
    <location>
        <begin position="1263"/>
        <end position="1353"/>
    </location>
</feature>
<dbReference type="InterPro" id="IPR008930">
    <property type="entry name" value="Terpenoid_cyclase/PrenylTrfase"/>
</dbReference>
<dbReference type="Pfam" id="PF17973">
    <property type="entry name" value="bMG10"/>
    <property type="match status" value="1"/>
</dbReference>
<reference evidence="5 6" key="1">
    <citation type="submission" date="2019-11" db="EMBL/GenBank/DDBJ databases">
        <title>The genome sequence of Methylocystis heyeri.</title>
        <authorList>
            <person name="Oshkin I.Y."/>
            <person name="Miroshnikov K."/>
            <person name="Dedysh S.N."/>
        </authorList>
    </citation>
    <scope>NUCLEOTIDE SEQUENCE [LARGE SCALE GENOMIC DNA]</scope>
    <source>
        <strain evidence="5 6">H2</strain>
    </source>
</reference>
<dbReference type="EMBL" id="CP046052">
    <property type="protein sequence ID" value="QGM46768.1"/>
    <property type="molecule type" value="Genomic_DNA"/>
</dbReference>
<accession>A0A6B8KJJ7</accession>
<dbReference type="OrthoDB" id="9767116at2"/>
<feature type="domain" description="Alpha-2-macroglobulin bait region" evidence="3">
    <location>
        <begin position="1044"/>
        <end position="1200"/>
    </location>
</feature>
<evidence type="ECO:0000313" key="6">
    <source>
        <dbReference type="Proteomes" id="UP000309061"/>
    </source>
</evidence>
<evidence type="ECO:0000256" key="1">
    <source>
        <dbReference type="SAM" id="MobiDB-lite"/>
    </source>
</evidence>
<keyword evidence="6" id="KW-1185">Reference proteome</keyword>
<feature type="chain" id="PRO_5025351566" evidence="2">
    <location>
        <begin position="31"/>
        <end position="1954"/>
    </location>
</feature>
<proteinExistence type="predicted"/>
<dbReference type="SMART" id="SM01360">
    <property type="entry name" value="A2M"/>
    <property type="match status" value="1"/>
</dbReference>
<feature type="signal peptide" evidence="2">
    <location>
        <begin position="1"/>
        <end position="30"/>
    </location>
</feature>
<name>A0A6B8KJJ7_9HYPH</name>
<feature type="compositionally biased region" description="Basic and acidic residues" evidence="1">
    <location>
        <begin position="731"/>
        <end position="752"/>
    </location>
</feature>
<dbReference type="Gene3D" id="2.60.40.3710">
    <property type="match status" value="1"/>
</dbReference>
<dbReference type="KEGG" id="mhey:H2LOC_014290"/>
<keyword evidence="2" id="KW-0732">Signal</keyword>